<evidence type="ECO:0000313" key="10">
    <source>
        <dbReference type="EMBL" id="KAG9697910.1"/>
    </source>
</evidence>
<comment type="similarity">
    <text evidence="2">Belongs to the type-B carboxylesterase/lipase family.</text>
</comment>
<dbReference type="InterPro" id="IPR050654">
    <property type="entry name" value="AChE-related_enzymes"/>
</dbReference>
<feature type="non-terminal residue" evidence="10">
    <location>
        <position position="1"/>
    </location>
</feature>
<feature type="signal peptide" evidence="8">
    <location>
        <begin position="1"/>
        <end position="16"/>
    </location>
</feature>
<accession>A0A9P8ESJ5</accession>
<name>A0A9P8ESJ5_AURME</name>
<dbReference type="SUPFAM" id="SSF53474">
    <property type="entry name" value="alpha/beta-Hydrolases"/>
    <property type="match status" value="1"/>
</dbReference>
<dbReference type="GO" id="GO:0052689">
    <property type="term" value="F:carboxylic ester hydrolase activity"/>
    <property type="evidence" value="ECO:0007669"/>
    <property type="project" value="TreeGrafter"/>
</dbReference>
<dbReference type="InterPro" id="IPR029058">
    <property type="entry name" value="AB_hydrolase_fold"/>
</dbReference>
<keyword evidence="4" id="KW-0378">Hydrolase</keyword>
<organism evidence="10 11">
    <name type="scientific">Aureobasidium melanogenum</name>
    <name type="common">Aureobasidium pullulans var. melanogenum</name>
    <dbReference type="NCBI Taxonomy" id="46634"/>
    <lineage>
        <taxon>Eukaryota</taxon>
        <taxon>Fungi</taxon>
        <taxon>Dikarya</taxon>
        <taxon>Ascomycota</taxon>
        <taxon>Pezizomycotina</taxon>
        <taxon>Dothideomycetes</taxon>
        <taxon>Dothideomycetidae</taxon>
        <taxon>Dothideales</taxon>
        <taxon>Saccotheciaceae</taxon>
        <taxon>Aureobasidium</taxon>
    </lineage>
</organism>
<evidence type="ECO:0000313" key="11">
    <source>
        <dbReference type="Proteomes" id="UP000779574"/>
    </source>
</evidence>
<dbReference type="Gene3D" id="3.40.50.1820">
    <property type="entry name" value="alpha/beta hydrolase"/>
    <property type="match status" value="1"/>
</dbReference>
<feature type="chain" id="PRO_5040139720" evidence="8">
    <location>
        <begin position="17"/>
        <end position="907"/>
    </location>
</feature>
<dbReference type="GO" id="GO:0046873">
    <property type="term" value="F:metal ion transmembrane transporter activity"/>
    <property type="evidence" value="ECO:0007669"/>
    <property type="project" value="InterPro"/>
</dbReference>
<dbReference type="AlphaFoldDB" id="A0A9P8ESJ5"/>
<comment type="subcellular location">
    <subcellularLocation>
        <location evidence="1">Membrane</location>
        <topology evidence="1">Multi-pass membrane protein</topology>
    </subcellularLocation>
</comment>
<keyword evidence="8" id="KW-0732">Signal</keyword>
<dbReference type="InterPro" id="IPR002523">
    <property type="entry name" value="MgTranspt_CorA/ZnTranspt_ZntB"/>
</dbReference>
<dbReference type="PANTHER" id="PTHR43918:SF4">
    <property type="entry name" value="CARBOXYLIC ESTER HYDROLASE"/>
    <property type="match status" value="1"/>
</dbReference>
<reference evidence="10" key="2">
    <citation type="submission" date="2021-08" db="EMBL/GenBank/DDBJ databases">
        <authorList>
            <person name="Gostincar C."/>
            <person name="Sun X."/>
            <person name="Song Z."/>
            <person name="Gunde-Cimerman N."/>
        </authorList>
    </citation>
    <scope>NUCLEOTIDE SEQUENCE</scope>
    <source>
        <strain evidence="10">EXF-9911</strain>
    </source>
</reference>
<dbReference type="Gene3D" id="1.20.58.340">
    <property type="entry name" value="Magnesium transport protein CorA, transmembrane region"/>
    <property type="match status" value="1"/>
</dbReference>
<dbReference type="InterPro" id="IPR002018">
    <property type="entry name" value="CarbesteraseB"/>
</dbReference>
<dbReference type="Pfam" id="PF00135">
    <property type="entry name" value="COesterase"/>
    <property type="match status" value="1"/>
</dbReference>
<keyword evidence="6 7" id="KW-0472">Membrane</keyword>
<feature type="transmembrane region" description="Helical" evidence="7">
    <location>
        <begin position="813"/>
        <end position="832"/>
    </location>
</feature>
<proteinExistence type="inferred from homology"/>
<feature type="domain" description="Carboxylesterase type B" evidence="9">
    <location>
        <begin position="27"/>
        <end position="530"/>
    </location>
</feature>
<keyword evidence="5 7" id="KW-1133">Transmembrane helix</keyword>
<evidence type="ECO:0000256" key="5">
    <source>
        <dbReference type="ARBA" id="ARBA00022989"/>
    </source>
</evidence>
<dbReference type="InterPro" id="IPR019826">
    <property type="entry name" value="Carboxylesterase_B_AS"/>
</dbReference>
<keyword evidence="3 7" id="KW-0812">Transmembrane</keyword>
<gene>
    <name evidence="10" type="ORF">KCU76_g2664</name>
</gene>
<dbReference type="SUPFAM" id="SSF144083">
    <property type="entry name" value="Magnesium transport protein CorA, transmembrane region"/>
    <property type="match status" value="1"/>
</dbReference>
<evidence type="ECO:0000256" key="6">
    <source>
        <dbReference type="ARBA" id="ARBA00023136"/>
    </source>
</evidence>
<dbReference type="EMBL" id="JAHFXF010000065">
    <property type="protein sequence ID" value="KAG9697910.1"/>
    <property type="molecule type" value="Genomic_DNA"/>
</dbReference>
<feature type="transmembrane region" description="Helical" evidence="7">
    <location>
        <begin position="852"/>
        <end position="873"/>
    </location>
</feature>
<comment type="caution">
    <text evidence="10">The sequence shown here is derived from an EMBL/GenBank/DDBJ whole genome shotgun (WGS) entry which is preliminary data.</text>
</comment>
<evidence type="ECO:0000256" key="1">
    <source>
        <dbReference type="ARBA" id="ARBA00004141"/>
    </source>
</evidence>
<evidence type="ECO:0000256" key="3">
    <source>
        <dbReference type="ARBA" id="ARBA00022692"/>
    </source>
</evidence>
<evidence type="ECO:0000256" key="4">
    <source>
        <dbReference type="ARBA" id="ARBA00022801"/>
    </source>
</evidence>
<dbReference type="Pfam" id="PF01544">
    <property type="entry name" value="CorA"/>
    <property type="match status" value="1"/>
</dbReference>
<protein>
    <submittedName>
        <fullName evidence="10">Carboxylesterase family protein</fullName>
    </submittedName>
</protein>
<evidence type="ECO:0000256" key="8">
    <source>
        <dbReference type="SAM" id="SignalP"/>
    </source>
</evidence>
<sequence length="907" mass="100730">MIVLALILSITHLVSPSPLAAVQNSSSIVSLDYATYQGAALDTGVTQYLGMRFAAPPIGNLRWRAPEDPAIVSGIQDATQPRAICIGIGETINVNRTEDCLFMNVYTPNNATRSSKLPVWVYIPGGGYARDTNGNYNGTDVVRTSGGNIVFVNFNYRVSAYGFLASEKVRKDGDLNVGLLDQRKALYWVQKYITEFGGDPEHVVIHGVSAGAGSVGTHLTAFGGRDDKLFSGAIGQSPFFACQNNVSQSEWQFDRFASAAGCGNASDQMSCLRAQDLTTLQVASTPSPFPGQTLVPLFYFIPVIDGDMIQEAPFLQFERGKHIKVPLMIGDTTNEGAGFAANASSPAEVSALLAANCPRLPASALEEANKLYPLMNPLPHHAAYFPSASAATGESSFICPGLLMAESLSFGQQNSVWNYRFDVSTSEETALGNGVLHAFDTPAIFGPYYQGPTVEATIQVHPFSTYDACIVPIEMNYYISFVRSLNPNIFKAEQAPIWERFEGKHGKQRLLLEINNTRMEEVPKAQQNRFSDIQHFLDDASLRTELCKHFPKLPRMFWSKTCVQHNGFFGSKTSLDASSTAYHPLAPRIETWFRMIVKSIKATPKHADSTNYQWFEMSFISKFSNDRNILLCFDTPGSFVPRMLDVLAEEENKDVATGPYGLHQLLLEQLMVMYDESVWDIARIMRYNEKSKGPMGNTDQHYFIKLYEDSRHTVHSIEATQEATKVVECIAQQCQILAASRPSAHQELLTSRADMLRFHHTMMQGFLARAVSNDRRMGNEQNLTSNLMAQLDAKTNVDIAMATKDDGAAMKTIAIVTMLFLPATFVSALLGMNFFDFDPDEHGGHMTYSHDLWIYFVVSIVLTLALFALWWIWQRYRQKVLARSRLEQSDAMENAYAMLEQPGISLG</sequence>
<reference evidence="10" key="1">
    <citation type="journal article" date="2021" name="J Fungi (Basel)">
        <title>Virulence traits and population genomics of the black yeast Aureobasidium melanogenum.</title>
        <authorList>
            <person name="Cernosa A."/>
            <person name="Sun X."/>
            <person name="Gostincar C."/>
            <person name="Fang C."/>
            <person name="Gunde-Cimerman N."/>
            <person name="Song Z."/>
        </authorList>
    </citation>
    <scope>NUCLEOTIDE SEQUENCE</scope>
    <source>
        <strain evidence="10">EXF-9911</strain>
    </source>
</reference>
<dbReference type="PANTHER" id="PTHR43918">
    <property type="entry name" value="ACETYLCHOLINESTERASE"/>
    <property type="match status" value="1"/>
</dbReference>
<dbReference type="Proteomes" id="UP000779574">
    <property type="component" value="Unassembled WGS sequence"/>
</dbReference>
<dbReference type="PROSITE" id="PS00122">
    <property type="entry name" value="CARBOXYLESTERASE_B_1"/>
    <property type="match status" value="1"/>
</dbReference>
<evidence type="ECO:0000256" key="7">
    <source>
        <dbReference type="SAM" id="Phobius"/>
    </source>
</evidence>
<dbReference type="GO" id="GO:0016020">
    <property type="term" value="C:membrane"/>
    <property type="evidence" value="ECO:0007669"/>
    <property type="project" value="UniProtKB-SubCell"/>
</dbReference>
<dbReference type="InterPro" id="IPR045863">
    <property type="entry name" value="CorA_TM1_TM2"/>
</dbReference>
<evidence type="ECO:0000259" key="9">
    <source>
        <dbReference type="Pfam" id="PF00135"/>
    </source>
</evidence>
<evidence type="ECO:0000256" key="2">
    <source>
        <dbReference type="ARBA" id="ARBA00005964"/>
    </source>
</evidence>